<dbReference type="PANTHER" id="PTHR45755:SF4">
    <property type="entry name" value="ZINC TRANSPORTER 7"/>
    <property type="match status" value="1"/>
</dbReference>
<keyword evidence="2 5" id="KW-0813">Transport</keyword>
<dbReference type="PANTHER" id="PTHR45755">
    <property type="match status" value="1"/>
</dbReference>
<dbReference type="EMBL" id="JACTAM010000022">
    <property type="protein sequence ID" value="KAI2650449.1"/>
    <property type="molecule type" value="Genomic_DNA"/>
</dbReference>
<sequence>MRQRSASPLWRVLKLRLGFQGGVQENVGNFLSSAYNTMCQAVKSLTNGVFMCGVPFLLPDVVPLLRESIGILMQRTPPSLDHALPECYQRVQQLQGVYNLQEPHFWTLCTDVYIGTLKLLVAPDADSRWILSQTHNIFTQVGTVGKMNCSCLMPHVIPNP</sequence>
<accession>A0ABQ8LIN8</accession>
<evidence type="ECO:0000313" key="7">
    <source>
        <dbReference type="Proteomes" id="UP000830375"/>
    </source>
</evidence>
<keyword evidence="5" id="KW-0333">Golgi apparatus</keyword>
<dbReference type="Proteomes" id="UP000830375">
    <property type="component" value="Unassembled WGS sequence"/>
</dbReference>
<comment type="caution">
    <text evidence="6">The sequence shown here is derived from an EMBL/GenBank/DDBJ whole genome shotgun (WGS) entry which is preliminary data.</text>
</comment>
<reference evidence="6 7" key="1">
    <citation type="submission" date="2022-01" db="EMBL/GenBank/DDBJ databases">
        <title>A high-quality chromosome-level genome assembly of rohu carp, Labeo rohita.</title>
        <authorList>
            <person name="Arick M.A. II"/>
            <person name="Hsu C.-Y."/>
            <person name="Magbanua Z."/>
            <person name="Pechanova O."/>
            <person name="Grover C."/>
            <person name="Miller E."/>
            <person name="Thrash A."/>
            <person name="Ezzel L."/>
            <person name="Alam S."/>
            <person name="Benzie J."/>
            <person name="Hamilton M."/>
            <person name="Karsi A."/>
            <person name="Lawrence M.L."/>
            <person name="Peterson D.G."/>
        </authorList>
    </citation>
    <scope>NUCLEOTIDE SEQUENCE [LARGE SCALE GENOMIC DNA]</scope>
    <source>
        <strain evidence="7">BAU-BD-2019</strain>
        <tissue evidence="6">Blood</tissue>
    </source>
</reference>
<keyword evidence="3" id="KW-0864">Zinc transport</keyword>
<dbReference type="InterPro" id="IPR045316">
    <property type="entry name" value="Msc2-like"/>
</dbReference>
<evidence type="ECO:0000256" key="3">
    <source>
        <dbReference type="ARBA" id="ARBA00022906"/>
    </source>
</evidence>
<evidence type="ECO:0000313" key="6">
    <source>
        <dbReference type="EMBL" id="KAI2650449.1"/>
    </source>
</evidence>
<proteinExistence type="inferred from homology"/>
<evidence type="ECO:0000256" key="4">
    <source>
        <dbReference type="ARBA" id="ARBA00023065"/>
    </source>
</evidence>
<keyword evidence="7" id="KW-1185">Reference proteome</keyword>
<comment type="subunit">
    <text evidence="5">Homooligomer.</text>
</comment>
<comment type="similarity">
    <text evidence="1 5">Belongs to the cation diffusion facilitator (CDF) transporter (TC 2.A.4) family. SLC30A subfamily.</text>
</comment>
<evidence type="ECO:0000256" key="1">
    <source>
        <dbReference type="ARBA" id="ARBA00008873"/>
    </source>
</evidence>
<keyword evidence="4 5" id="KW-0406">Ion transport</keyword>
<gene>
    <name evidence="6" type="ORF">H4Q32_000442</name>
</gene>
<organism evidence="6 7">
    <name type="scientific">Labeo rohita</name>
    <name type="common">Indian major carp</name>
    <name type="synonym">Cyprinus rohita</name>
    <dbReference type="NCBI Taxonomy" id="84645"/>
    <lineage>
        <taxon>Eukaryota</taxon>
        <taxon>Metazoa</taxon>
        <taxon>Chordata</taxon>
        <taxon>Craniata</taxon>
        <taxon>Vertebrata</taxon>
        <taxon>Euteleostomi</taxon>
        <taxon>Actinopterygii</taxon>
        <taxon>Neopterygii</taxon>
        <taxon>Teleostei</taxon>
        <taxon>Ostariophysi</taxon>
        <taxon>Cypriniformes</taxon>
        <taxon>Cyprinidae</taxon>
        <taxon>Labeoninae</taxon>
        <taxon>Labeonini</taxon>
        <taxon>Labeo</taxon>
    </lineage>
</organism>
<evidence type="ECO:0000256" key="2">
    <source>
        <dbReference type="ARBA" id="ARBA00022448"/>
    </source>
</evidence>
<keyword evidence="3" id="KW-0862">Zinc</keyword>
<name>A0ABQ8LIN8_LABRO</name>
<comment type="function">
    <text evidence="5">Functions as a zinc transporter.</text>
</comment>
<evidence type="ECO:0000256" key="5">
    <source>
        <dbReference type="RuleBase" id="RU369017"/>
    </source>
</evidence>
<comment type="subcellular location">
    <subcellularLocation>
        <location evidence="5">Golgi apparatus</location>
        <location evidence="5">trans-Golgi network membrane</location>
        <topology evidence="5">Multi-pass membrane protein</topology>
    </subcellularLocation>
</comment>
<protein>
    <recommendedName>
        <fullName evidence="5">Zinc transporter</fullName>
    </recommendedName>
</protein>